<dbReference type="STRING" id="1324352.OK18_09530"/>
<keyword evidence="1" id="KW-0812">Transmembrane</keyword>
<dbReference type="PATRIC" id="fig|1324352.5.peg.1997"/>
<feature type="transmembrane region" description="Helical" evidence="1">
    <location>
        <begin position="74"/>
        <end position="95"/>
    </location>
</feature>
<evidence type="ECO:0000313" key="3">
    <source>
        <dbReference type="Proteomes" id="UP000035213"/>
    </source>
</evidence>
<feature type="transmembrane region" description="Helical" evidence="1">
    <location>
        <begin position="6"/>
        <end position="22"/>
    </location>
</feature>
<feature type="transmembrane region" description="Helical" evidence="1">
    <location>
        <begin position="280"/>
        <end position="296"/>
    </location>
</feature>
<reference evidence="2 3" key="1">
    <citation type="submission" date="2014-11" db="EMBL/GenBank/DDBJ databases">
        <authorList>
            <person name="Park G.-S."/>
            <person name="Hong S.-J."/>
            <person name="Jung B.K."/>
            <person name="Khan A.R."/>
            <person name="Kwak Y."/>
            <person name="Shin J.-H."/>
        </authorList>
    </citation>
    <scope>NUCLEOTIDE SEQUENCE [LARGE SCALE GENOMIC DNA]</scope>
    <source>
        <strain evidence="2 3">DSM 27622</strain>
    </source>
</reference>
<proteinExistence type="predicted"/>
<feature type="transmembrane region" description="Helical" evidence="1">
    <location>
        <begin position="302"/>
        <end position="319"/>
    </location>
</feature>
<feature type="transmembrane region" description="Helical" evidence="1">
    <location>
        <begin position="331"/>
        <end position="353"/>
    </location>
</feature>
<evidence type="ECO:0000313" key="2">
    <source>
        <dbReference type="EMBL" id="AKK72831.1"/>
    </source>
</evidence>
<feature type="transmembrane region" description="Helical" evidence="1">
    <location>
        <begin position="153"/>
        <end position="180"/>
    </location>
</feature>
<feature type="transmembrane region" description="Helical" evidence="1">
    <location>
        <begin position="255"/>
        <end position="273"/>
    </location>
</feature>
<dbReference type="KEGG" id="cgn:OK18_09530"/>
<gene>
    <name evidence="2" type="ORF">OK18_09530</name>
</gene>
<feature type="transmembrane region" description="Helical" evidence="1">
    <location>
        <begin position="192"/>
        <end position="212"/>
    </location>
</feature>
<organism evidence="2 3">
    <name type="scientific">Chryseobacterium gallinarum</name>
    <dbReference type="NCBI Taxonomy" id="1324352"/>
    <lineage>
        <taxon>Bacteria</taxon>
        <taxon>Pseudomonadati</taxon>
        <taxon>Bacteroidota</taxon>
        <taxon>Flavobacteriia</taxon>
        <taxon>Flavobacteriales</taxon>
        <taxon>Weeksellaceae</taxon>
        <taxon>Chryseobacterium group</taxon>
        <taxon>Chryseobacterium</taxon>
    </lineage>
</organism>
<keyword evidence="1" id="KW-0472">Membrane</keyword>
<dbReference type="Proteomes" id="UP000035213">
    <property type="component" value="Chromosome"/>
</dbReference>
<feature type="transmembrane region" description="Helical" evidence="1">
    <location>
        <begin position="129"/>
        <end position="147"/>
    </location>
</feature>
<dbReference type="OrthoDB" id="1235476at2"/>
<keyword evidence="1" id="KW-1133">Transmembrane helix</keyword>
<protein>
    <recommendedName>
        <fullName evidence="4">EpsG family protein</fullName>
    </recommendedName>
</protein>
<dbReference type="RefSeq" id="WP_053327858.1">
    <property type="nucleotide sequence ID" value="NZ_CP009928.1"/>
</dbReference>
<feature type="transmembrane region" description="Helical" evidence="1">
    <location>
        <begin position="101"/>
        <end position="117"/>
    </location>
</feature>
<dbReference type="EMBL" id="CP009928">
    <property type="protein sequence ID" value="AKK72831.1"/>
    <property type="molecule type" value="Genomic_DNA"/>
</dbReference>
<dbReference type="AlphaFoldDB" id="A0A0G3M0W9"/>
<accession>A0A0G3M0W9</accession>
<name>A0A0G3M0W9_CHRGL</name>
<evidence type="ECO:0008006" key="4">
    <source>
        <dbReference type="Google" id="ProtNLM"/>
    </source>
</evidence>
<evidence type="ECO:0000256" key="1">
    <source>
        <dbReference type="SAM" id="Phobius"/>
    </source>
</evidence>
<sequence length="377" mass="44628">MKTKLINYIIGFILIIYYYFSIKTSYNLIVLNKGGWYFGEWIINYQDGGFKRRGLLGTLFIWINELTDIKLEHIVFAFIFLLYTVFFSLLFKLFWKEKNNLLVVMLVLLPVGFGMMVKDPNIASKKEILFFFLYLVYILCLRSKVFIKDITITFFIIIALLTHEAAFFYLPFVGLAYFMKNSGSSISKIKKILLYQFFPSVIIMLLLYKFGIDIKTENTVSFFKAHGLTLSEMGIFDYDTNFDVLGHYKGHFYDYQTYAISILLGTLAFHIYCKFNKVKINFIFLAIQIVFLLPLFYMAVDWGRWVNIFFSLLTIFIALEQKLVLSRKQEIIAFVLILFNLTWKMLLITQGFLTFPKLDDFLKKIFYFIYFKIHNLL</sequence>